<keyword evidence="6" id="KW-0732">Signal</keyword>
<dbReference type="InterPro" id="IPR015421">
    <property type="entry name" value="PyrdxlP-dep_Trfase_major"/>
</dbReference>
<comment type="caution">
    <text evidence="8">The sequence shown here is derived from an EMBL/GenBank/DDBJ whole genome shotgun (WGS) entry which is preliminary data.</text>
</comment>
<dbReference type="PANTHER" id="PTHR43643">
    <property type="entry name" value="HISTIDINOL-PHOSPHATE AMINOTRANSFERASE 2"/>
    <property type="match status" value="1"/>
</dbReference>
<dbReference type="InterPro" id="IPR050106">
    <property type="entry name" value="HistidinolP_aminotransfase"/>
</dbReference>
<feature type="domain" description="Aminotransferase class I/classII large" evidence="7">
    <location>
        <begin position="33"/>
        <end position="358"/>
    </location>
</feature>
<dbReference type="PANTHER" id="PTHR43643:SF3">
    <property type="entry name" value="HISTIDINOL-PHOSPHATE AMINOTRANSFERASE"/>
    <property type="match status" value="1"/>
</dbReference>
<evidence type="ECO:0000313" key="8">
    <source>
        <dbReference type="EMBL" id="GFE93742.1"/>
    </source>
</evidence>
<reference evidence="8 9" key="1">
    <citation type="journal article" date="2020" name="Cell Rep.">
        <title>Local necrotic cells trigger systemic immune activation via gut microbiome dysbiosis in Drosophila.</title>
        <authorList>
            <person name="Kosakamoto H."/>
            <person name="Yamauchi T."/>
            <person name="Akuzawa-Tokita Y."/>
            <person name="Nishimura K."/>
            <person name="Soga T."/>
            <person name="Murakami T."/>
            <person name="Mori H."/>
            <person name="Yamamoto K."/>
            <person name="Miyazaki R."/>
            <person name="Koto A."/>
            <person name="Miura M."/>
            <person name="Obata F."/>
        </authorList>
    </citation>
    <scope>NUCLEOTIDE SEQUENCE [LARGE SCALE GENOMIC DNA]</scope>
    <source>
        <strain evidence="8 9">Ai</strain>
    </source>
</reference>
<evidence type="ECO:0000256" key="2">
    <source>
        <dbReference type="ARBA" id="ARBA00022576"/>
    </source>
</evidence>
<feature type="chain" id="PRO_5032575434" evidence="6">
    <location>
        <begin position="28"/>
        <end position="364"/>
    </location>
</feature>
<dbReference type="SUPFAM" id="SSF53383">
    <property type="entry name" value="PLP-dependent transferases"/>
    <property type="match status" value="1"/>
</dbReference>
<sequence>MAQLTKRQLFSLTASAAFLTSLPRAHAAPGSQPVLELALNENPFGPSPKAEQALAAQLKNANRYGDALSADQFVEQVARFENVAPEQIILGEILELLGLFLAACAPVGGNIVYSSPGYMALVDAGKPAGLTGVGVPLDVSLKNDLPALVKAITSETKALYLVNPHNPSGTVSAPADFEKFLRDVSRKTLVIVDEAYLEYGASVRSAVSLTRQGENVAVFRTFDKIYGLAGLPIGYLVAPRSLATALRDAGFGNPHGLGRLAISAASAALTDQNWVRSVHTRIAAGRTRLTQTLDSLKLKHTDSEANFVFFQSPKPVADVREQFAKQGIIIARPFAPLNDWLRISVGTEAEVTRVISALKEIFAT</sequence>
<organism evidence="8 9">
    <name type="scientific">Acetobacter persici</name>
    <dbReference type="NCBI Taxonomy" id="1076596"/>
    <lineage>
        <taxon>Bacteria</taxon>
        <taxon>Pseudomonadati</taxon>
        <taxon>Pseudomonadota</taxon>
        <taxon>Alphaproteobacteria</taxon>
        <taxon>Acetobacterales</taxon>
        <taxon>Acetobacteraceae</taxon>
        <taxon>Acetobacter</taxon>
    </lineage>
</organism>
<evidence type="ECO:0000259" key="7">
    <source>
        <dbReference type="Pfam" id="PF00155"/>
    </source>
</evidence>
<protein>
    <submittedName>
        <fullName evidence="8">Histidinol-phosphate aminotransferase</fullName>
    </submittedName>
</protein>
<dbReference type="RefSeq" id="WP_086656236.1">
    <property type="nucleotide sequence ID" value="NZ_BLJP01000006.1"/>
</dbReference>
<dbReference type="Gene3D" id="3.40.640.10">
    <property type="entry name" value="Type I PLP-dependent aspartate aminotransferase-like (Major domain)"/>
    <property type="match status" value="1"/>
</dbReference>
<dbReference type="EMBL" id="BLJP01000006">
    <property type="protein sequence ID" value="GFE93742.1"/>
    <property type="molecule type" value="Genomic_DNA"/>
</dbReference>
<evidence type="ECO:0000313" key="9">
    <source>
        <dbReference type="Proteomes" id="UP000548726"/>
    </source>
</evidence>
<dbReference type="CDD" id="cd00609">
    <property type="entry name" value="AAT_like"/>
    <property type="match status" value="1"/>
</dbReference>
<dbReference type="InterPro" id="IPR015422">
    <property type="entry name" value="PyrdxlP-dep_Trfase_small"/>
</dbReference>
<accession>A0A6V8I9J1</accession>
<dbReference type="GO" id="GO:0030170">
    <property type="term" value="F:pyridoxal phosphate binding"/>
    <property type="evidence" value="ECO:0007669"/>
    <property type="project" value="InterPro"/>
</dbReference>
<keyword evidence="3 8" id="KW-0808">Transferase</keyword>
<dbReference type="InterPro" id="IPR004839">
    <property type="entry name" value="Aminotransferase_I/II_large"/>
</dbReference>
<evidence type="ECO:0000256" key="3">
    <source>
        <dbReference type="ARBA" id="ARBA00022679"/>
    </source>
</evidence>
<dbReference type="Gene3D" id="3.90.1150.10">
    <property type="entry name" value="Aspartate Aminotransferase, domain 1"/>
    <property type="match status" value="1"/>
</dbReference>
<dbReference type="GO" id="GO:0008483">
    <property type="term" value="F:transaminase activity"/>
    <property type="evidence" value="ECO:0007669"/>
    <property type="project" value="UniProtKB-KW"/>
</dbReference>
<comment type="pathway">
    <text evidence="5">Amino-acid biosynthesis.</text>
</comment>
<proteinExistence type="inferred from homology"/>
<keyword evidence="9" id="KW-1185">Reference proteome</keyword>
<evidence type="ECO:0000256" key="1">
    <source>
        <dbReference type="ARBA" id="ARBA00007970"/>
    </source>
</evidence>
<dbReference type="OrthoDB" id="9809616at2"/>
<gene>
    <name evidence="8" type="primary">hisC_3</name>
    <name evidence="8" type="ORF">DmAi_18010</name>
</gene>
<evidence type="ECO:0000256" key="4">
    <source>
        <dbReference type="ARBA" id="ARBA00022898"/>
    </source>
</evidence>
<name>A0A6V8I9J1_9PROT</name>
<dbReference type="InterPro" id="IPR015424">
    <property type="entry name" value="PyrdxlP-dep_Trfase"/>
</dbReference>
<evidence type="ECO:0000256" key="5">
    <source>
        <dbReference type="ARBA" id="ARBA00029440"/>
    </source>
</evidence>
<dbReference type="Pfam" id="PF00155">
    <property type="entry name" value="Aminotran_1_2"/>
    <property type="match status" value="1"/>
</dbReference>
<feature type="signal peptide" evidence="6">
    <location>
        <begin position="1"/>
        <end position="27"/>
    </location>
</feature>
<keyword evidence="4" id="KW-0663">Pyridoxal phosphate</keyword>
<comment type="similarity">
    <text evidence="1">Belongs to the class-II pyridoxal-phosphate-dependent aminotransferase family. Histidinol-phosphate aminotransferase subfamily.</text>
</comment>
<evidence type="ECO:0000256" key="6">
    <source>
        <dbReference type="SAM" id="SignalP"/>
    </source>
</evidence>
<keyword evidence="2 8" id="KW-0032">Aminotransferase</keyword>
<dbReference type="AlphaFoldDB" id="A0A6V8I9J1"/>
<dbReference type="Proteomes" id="UP000548726">
    <property type="component" value="Unassembled WGS sequence"/>
</dbReference>